<organism evidence="1 2">
    <name type="scientific">Pistacia atlantica</name>
    <dbReference type="NCBI Taxonomy" id="434234"/>
    <lineage>
        <taxon>Eukaryota</taxon>
        <taxon>Viridiplantae</taxon>
        <taxon>Streptophyta</taxon>
        <taxon>Embryophyta</taxon>
        <taxon>Tracheophyta</taxon>
        <taxon>Spermatophyta</taxon>
        <taxon>Magnoliopsida</taxon>
        <taxon>eudicotyledons</taxon>
        <taxon>Gunneridae</taxon>
        <taxon>Pentapetalae</taxon>
        <taxon>rosids</taxon>
        <taxon>malvids</taxon>
        <taxon>Sapindales</taxon>
        <taxon>Anacardiaceae</taxon>
        <taxon>Pistacia</taxon>
    </lineage>
</organism>
<gene>
    <name evidence="1" type="ORF">Patl1_24081</name>
</gene>
<keyword evidence="2" id="KW-1185">Reference proteome</keyword>
<sequence length="106" mass="11723">MSTTIHSLRVDEGNAVPVLQACSPDVVIFGPDYQQSLYCPVLCGLIFCEETQFVSSTFAHSIVHAFQTFELVWEELCADIRESCPLNSSHCPFNPSSNVHNTEAKS</sequence>
<accession>A0ACC0ZWB3</accession>
<evidence type="ECO:0000313" key="2">
    <source>
        <dbReference type="Proteomes" id="UP001164250"/>
    </source>
</evidence>
<dbReference type="Proteomes" id="UP001164250">
    <property type="component" value="Chromosome 13"/>
</dbReference>
<protein>
    <submittedName>
        <fullName evidence="1">Uncharacterized protein</fullName>
    </submittedName>
</protein>
<name>A0ACC0ZWB3_9ROSI</name>
<dbReference type="EMBL" id="CM047909">
    <property type="protein sequence ID" value="KAJ0079037.1"/>
    <property type="molecule type" value="Genomic_DNA"/>
</dbReference>
<evidence type="ECO:0000313" key="1">
    <source>
        <dbReference type="EMBL" id="KAJ0079037.1"/>
    </source>
</evidence>
<reference evidence="2" key="1">
    <citation type="journal article" date="2023" name="G3 (Bethesda)">
        <title>Genome assembly and association tests identify interacting loci associated with vigor, precocity, and sex in interspecific pistachio rootstocks.</title>
        <authorList>
            <person name="Palmer W."/>
            <person name="Jacygrad E."/>
            <person name="Sagayaradj S."/>
            <person name="Cavanaugh K."/>
            <person name="Han R."/>
            <person name="Bertier L."/>
            <person name="Beede B."/>
            <person name="Kafkas S."/>
            <person name="Golino D."/>
            <person name="Preece J."/>
            <person name="Michelmore R."/>
        </authorList>
    </citation>
    <scope>NUCLEOTIDE SEQUENCE [LARGE SCALE GENOMIC DNA]</scope>
</reference>
<comment type="caution">
    <text evidence="1">The sequence shown here is derived from an EMBL/GenBank/DDBJ whole genome shotgun (WGS) entry which is preliminary data.</text>
</comment>
<proteinExistence type="predicted"/>